<proteinExistence type="predicted"/>
<organism evidence="1 2">
    <name type="scientific">Taxus chinensis</name>
    <name type="common">Chinese yew</name>
    <name type="synonym">Taxus wallichiana var. chinensis</name>
    <dbReference type="NCBI Taxonomy" id="29808"/>
    <lineage>
        <taxon>Eukaryota</taxon>
        <taxon>Viridiplantae</taxon>
        <taxon>Streptophyta</taxon>
        <taxon>Embryophyta</taxon>
        <taxon>Tracheophyta</taxon>
        <taxon>Spermatophyta</taxon>
        <taxon>Pinopsida</taxon>
        <taxon>Pinidae</taxon>
        <taxon>Conifers II</taxon>
        <taxon>Cupressales</taxon>
        <taxon>Taxaceae</taxon>
        <taxon>Taxus</taxon>
    </lineage>
</organism>
<feature type="non-terminal residue" evidence="1">
    <location>
        <position position="130"/>
    </location>
</feature>
<dbReference type="Proteomes" id="UP000824469">
    <property type="component" value="Unassembled WGS sequence"/>
</dbReference>
<accession>A0AA38C9U2</accession>
<reference evidence="1 2" key="1">
    <citation type="journal article" date="2021" name="Nat. Plants">
        <title>The Taxus genome provides insights into paclitaxel biosynthesis.</title>
        <authorList>
            <person name="Xiong X."/>
            <person name="Gou J."/>
            <person name="Liao Q."/>
            <person name="Li Y."/>
            <person name="Zhou Q."/>
            <person name="Bi G."/>
            <person name="Li C."/>
            <person name="Du R."/>
            <person name="Wang X."/>
            <person name="Sun T."/>
            <person name="Guo L."/>
            <person name="Liang H."/>
            <person name="Lu P."/>
            <person name="Wu Y."/>
            <person name="Zhang Z."/>
            <person name="Ro D.K."/>
            <person name="Shang Y."/>
            <person name="Huang S."/>
            <person name="Yan J."/>
        </authorList>
    </citation>
    <scope>NUCLEOTIDE SEQUENCE [LARGE SCALE GENOMIC DNA]</scope>
    <source>
        <strain evidence="1">Ta-2019</strain>
    </source>
</reference>
<dbReference type="AlphaFoldDB" id="A0AA38C9U2"/>
<dbReference type="EMBL" id="JAHRHJ020000011">
    <property type="protein sequence ID" value="KAH9295033.1"/>
    <property type="molecule type" value="Genomic_DNA"/>
</dbReference>
<evidence type="ECO:0000313" key="2">
    <source>
        <dbReference type="Proteomes" id="UP000824469"/>
    </source>
</evidence>
<comment type="caution">
    <text evidence="1">The sequence shown here is derived from an EMBL/GenBank/DDBJ whole genome shotgun (WGS) entry which is preliminary data.</text>
</comment>
<evidence type="ECO:0000313" key="1">
    <source>
        <dbReference type="EMBL" id="KAH9295033.1"/>
    </source>
</evidence>
<gene>
    <name evidence="1" type="ORF">KI387_038621</name>
</gene>
<feature type="non-terminal residue" evidence="1">
    <location>
        <position position="1"/>
    </location>
</feature>
<name>A0AA38C9U2_TAXCH</name>
<keyword evidence="2" id="KW-1185">Reference proteome</keyword>
<protein>
    <submittedName>
        <fullName evidence="1">Uncharacterized protein</fullName>
    </submittedName>
</protein>
<sequence>ILYAEIVNETPSWVDSEVKKRKRVVKPIDIDFDALFKLSNDAIPKKPKVLSRIMVDNDGNKFADLAIPRVDKERNAMTPADYEVSRLGLGRSTLESDMAMARDSIDIVLKRLEKYKSQNSRLKAEKSQLV</sequence>